<evidence type="ECO:0000313" key="8">
    <source>
        <dbReference type="EMBL" id="MBD2704196.1"/>
    </source>
</evidence>
<dbReference type="AlphaFoldDB" id="A0A926Y591"/>
<name>A0A926Y591_9BACT</name>
<dbReference type="GO" id="GO:0019628">
    <property type="term" value="P:urate catabolic process"/>
    <property type="evidence" value="ECO:0007669"/>
    <property type="project" value="TreeGrafter"/>
</dbReference>
<organism evidence="8 9">
    <name type="scientific">Spirosoma profusum</name>
    <dbReference type="NCBI Taxonomy" id="2771354"/>
    <lineage>
        <taxon>Bacteria</taxon>
        <taxon>Pseudomonadati</taxon>
        <taxon>Bacteroidota</taxon>
        <taxon>Cytophagia</taxon>
        <taxon>Cytophagales</taxon>
        <taxon>Cytophagaceae</taxon>
        <taxon>Spirosoma</taxon>
    </lineage>
</organism>
<keyword evidence="9" id="KW-1185">Reference proteome</keyword>
<dbReference type="RefSeq" id="WP_190890583.1">
    <property type="nucleotide sequence ID" value="NZ_JACWZY010000029.1"/>
</dbReference>
<feature type="domain" description="Oxo-4-hydroxy-4-carboxy-5-ureidoimidazoline decarboxylase" evidence="7">
    <location>
        <begin position="7"/>
        <end position="163"/>
    </location>
</feature>
<dbReference type="GO" id="GO:0051997">
    <property type="term" value="F:2-oxo-4-hydroxy-4-carboxy-5-ureidoimidazoline decarboxylase activity"/>
    <property type="evidence" value="ECO:0007669"/>
    <property type="project" value="UniProtKB-EC"/>
</dbReference>
<evidence type="ECO:0000259" key="7">
    <source>
        <dbReference type="Pfam" id="PF09349"/>
    </source>
</evidence>
<protein>
    <recommendedName>
        <fullName evidence="3">2-oxo-4-hydroxy-4-carboxy-5-ureidoimidazoline decarboxylase</fullName>
        <ecNumber evidence="3">4.1.1.97</ecNumber>
    </recommendedName>
</protein>
<dbReference type="Gene3D" id="1.10.3330.10">
    <property type="entry name" value="Oxo-4-hydroxy-4-carboxy-5-ureidoimidazoline decarboxylase"/>
    <property type="match status" value="1"/>
</dbReference>
<evidence type="ECO:0000256" key="4">
    <source>
        <dbReference type="ARBA" id="ARBA00022631"/>
    </source>
</evidence>
<sequence length="168" mass="18976">MTLPELNEITSAERKAALSTCCDSSAWVAEMDKIFPVESTNTLFEQAEVIWFACSEYDWREAFSHHPKIGDVDSLRVKFANTRSWASGEQAGVSAASEDVLEQLADGNRQYEEKFGYIFIVCATGKSAEEMLAILRSRLPNRPEDEILLAAQEQDKITRIRLKKLLQL</sequence>
<comment type="caution">
    <text evidence="8">The sequence shown here is derived from an EMBL/GenBank/DDBJ whole genome shotgun (WGS) entry which is preliminary data.</text>
</comment>
<evidence type="ECO:0000256" key="3">
    <source>
        <dbReference type="ARBA" id="ARBA00012257"/>
    </source>
</evidence>
<dbReference type="GO" id="GO:0006144">
    <property type="term" value="P:purine nucleobase metabolic process"/>
    <property type="evidence" value="ECO:0007669"/>
    <property type="project" value="UniProtKB-KW"/>
</dbReference>
<keyword evidence="4" id="KW-0659">Purine metabolism</keyword>
<dbReference type="Pfam" id="PF09349">
    <property type="entry name" value="OHCU_decarbox"/>
    <property type="match status" value="1"/>
</dbReference>
<dbReference type="SUPFAM" id="SSF158694">
    <property type="entry name" value="UraD-Like"/>
    <property type="match status" value="1"/>
</dbReference>
<dbReference type="PANTHER" id="PTHR43466">
    <property type="entry name" value="2-OXO-4-HYDROXY-4-CARBOXY-5-UREIDOIMIDAZOLINE DECARBOXYLASE-RELATED"/>
    <property type="match status" value="1"/>
</dbReference>
<evidence type="ECO:0000256" key="1">
    <source>
        <dbReference type="ARBA" id="ARBA00001163"/>
    </source>
</evidence>
<evidence type="ECO:0000256" key="5">
    <source>
        <dbReference type="ARBA" id="ARBA00022793"/>
    </source>
</evidence>
<proteinExistence type="predicted"/>
<keyword evidence="5" id="KW-0210">Decarboxylase</keyword>
<dbReference type="EC" id="4.1.1.97" evidence="3"/>
<dbReference type="NCBIfam" id="TIGR03180">
    <property type="entry name" value="UraD_2"/>
    <property type="match status" value="1"/>
</dbReference>
<dbReference type="EMBL" id="JACWZY010000029">
    <property type="protein sequence ID" value="MBD2704196.1"/>
    <property type="molecule type" value="Genomic_DNA"/>
</dbReference>
<evidence type="ECO:0000256" key="2">
    <source>
        <dbReference type="ARBA" id="ARBA00004754"/>
    </source>
</evidence>
<comment type="catalytic activity">
    <reaction evidence="1">
        <text>5-hydroxy-2-oxo-4-ureido-2,5-dihydro-1H-imidazole-5-carboxylate + H(+) = (S)-allantoin + CO2</text>
        <dbReference type="Rhea" id="RHEA:26301"/>
        <dbReference type="ChEBI" id="CHEBI:15378"/>
        <dbReference type="ChEBI" id="CHEBI:15678"/>
        <dbReference type="ChEBI" id="CHEBI:16526"/>
        <dbReference type="ChEBI" id="CHEBI:58639"/>
        <dbReference type="EC" id="4.1.1.97"/>
    </reaction>
</comment>
<accession>A0A926Y591</accession>
<dbReference type="NCBIfam" id="NF010372">
    <property type="entry name" value="PRK13798.1"/>
    <property type="match status" value="1"/>
</dbReference>
<gene>
    <name evidence="8" type="primary">uraD</name>
    <name evidence="8" type="ORF">IC229_26370</name>
</gene>
<dbReference type="InterPro" id="IPR036778">
    <property type="entry name" value="OHCU_decarboxylase_sf"/>
</dbReference>
<comment type="pathway">
    <text evidence="2">Purine metabolism; urate degradation; (S)-allantoin from urate: step 3/3.</text>
</comment>
<evidence type="ECO:0000313" key="9">
    <source>
        <dbReference type="Proteomes" id="UP000598820"/>
    </source>
</evidence>
<dbReference type="InterPro" id="IPR017595">
    <property type="entry name" value="OHCU_decarboxylase-2"/>
</dbReference>
<dbReference type="PANTHER" id="PTHR43466:SF1">
    <property type="entry name" value="2-OXO-4-HYDROXY-4-CARBOXY-5-UREIDOIMIDAZOLINE DECARBOXYLASE-RELATED"/>
    <property type="match status" value="1"/>
</dbReference>
<keyword evidence="6 8" id="KW-0456">Lyase</keyword>
<evidence type="ECO:0000256" key="6">
    <source>
        <dbReference type="ARBA" id="ARBA00023239"/>
    </source>
</evidence>
<reference evidence="8" key="1">
    <citation type="submission" date="2020-09" db="EMBL/GenBank/DDBJ databases">
        <authorList>
            <person name="Kim M.K."/>
        </authorList>
    </citation>
    <scope>NUCLEOTIDE SEQUENCE</scope>
    <source>
        <strain evidence="8">BT702</strain>
    </source>
</reference>
<dbReference type="Proteomes" id="UP000598820">
    <property type="component" value="Unassembled WGS sequence"/>
</dbReference>
<dbReference type="InterPro" id="IPR018020">
    <property type="entry name" value="OHCU_decarboxylase"/>
</dbReference>